<sequence>MNVNAQMGGFQNGVKGQRGISQLSNQRASQQTRVQQQQQQQQRANASSQHDSLVREARLRLDFKKSFMDDEFFFPETTSISNQRQVSLSGKEFLSPANVRAVLNAGNPLIQLQHDSKDTINDHIAPNMSTRSLEQQYFQSQVAAAAQQHQQQQQQQQQQQHHANPYLSNTGYHNYPQQHSGYVVEGVHNW</sequence>
<feature type="region of interest" description="Disordered" evidence="1">
    <location>
        <begin position="1"/>
        <end position="52"/>
    </location>
</feature>
<accession>A0A1G4MBX9</accession>
<feature type="region of interest" description="Disordered" evidence="1">
    <location>
        <begin position="146"/>
        <end position="178"/>
    </location>
</feature>
<gene>
    <name evidence="2" type="ORF">LAFE_0D10748G</name>
</gene>
<evidence type="ECO:0000313" key="3">
    <source>
        <dbReference type="Proteomes" id="UP000190831"/>
    </source>
</evidence>
<dbReference type="EMBL" id="LT598492">
    <property type="protein sequence ID" value="SCW01355.1"/>
    <property type="molecule type" value="Genomic_DNA"/>
</dbReference>
<keyword evidence="3" id="KW-1185">Reference proteome</keyword>
<feature type="compositionally biased region" description="Low complexity" evidence="1">
    <location>
        <begin position="26"/>
        <end position="49"/>
    </location>
</feature>
<dbReference type="Proteomes" id="UP000190831">
    <property type="component" value="Chromosome D"/>
</dbReference>
<organism evidence="2 3">
    <name type="scientific">Lachancea fermentati</name>
    <name type="common">Zygosaccharomyces fermentati</name>
    <dbReference type="NCBI Taxonomy" id="4955"/>
    <lineage>
        <taxon>Eukaryota</taxon>
        <taxon>Fungi</taxon>
        <taxon>Dikarya</taxon>
        <taxon>Ascomycota</taxon>
        <taxon>Saccharomycotina</taxon>
        <taxon>Saccharomycetes</taxon>
        <taxon>Saccharomycetales</taxon>
        <taxon>Saccharomycetaceae</taxon>
        <taxon>Lachancea</taxon>
    </lineage>
</organism>
<reference evidence="2 3" key="1">
    <citation type="submission" date="2016-03" db="EMBL/GenBank/DDBJ databases">
        <authorList>
            <person name="Devillers H."/>
        </authorList>
    </citation>
    <scope>NUCLEOTIDE SEQUENCE [LARGE SCALE GENOMIC DNA]</scope>
    <source>
        <strain evidence="2">CBS 6772</strain>
    </source>
</reference>
<dbReference type="OrthoDB" id="4036626at2759"/>
<feature type="compositionally biased region" description="Polar residues" evidence="1">
    <location>
        <begin position="166"/>
        <end position="178"/>
    </location>
</feature>
<feature type="compositionally biased region" description="Low complexity" evidence="1">
    <location>
        <begin position="146"/>
        <end position="163"/>
    </location>
</feature>
<evidence type="ECO:0000256" key="1">
    <source>
        <dbReference type="SAM" id="MobiDB-lite"/>
    </source>
</evidence>
<name>A0A1G4MBX9_LACFM</name>
<dbReference type="OMA" id="IQIITTH"/>
<dbReference type="AlphaFoldDB" id="A0A1G4MBX9"/>
<protein>
    <submittedName>
        <fullName evidence="2">LAFE_0D10748g1_1</fullName>
    </submittedName>
</protein>
<evidence type="ECO:0000313" key="2">
    <source>
        <dbReference type="EMBL" id="SCW01355.1"/>
    </source>
</evidence>
<proteinExistence type="predicted"/>